<dbReference type="PANTHER" id="PTHR42933">
    <property type="entry name" value="SLR6095 PROTEIN"/>
    <property type="match status" value="1"/>
</dbReference>
<dbReference type="SUPFAM" id="SSF53335">
    <property type="entry name" value="S-adenosyl-L-methionine-dependent methyltransferases"/>
    <property type="match status" value="1"/>
</dbReference>
<reference evidence="8" key="1">
    <citation type="journal article" date="2021" name="Proc. Natl. Acad. Sci. U.S.A.">
        <title>A Catalog of Tens of Thousands of Viruses from Human Metagenomes Reveals Hidden Associations with Chronic Diseases.</title>
        <authorList>
            <person name="Tisza M.J."/>
            <person name="Buck C.B."/>
        </authorList>
    </citation>
    <scope>NUCLEOTIDE SEQUENCE</scope>
    <source>
        <strain evidence="8">CtS0613</strain>
    </source>
</reference>
<evidence type="ECO:0000313" key="8">
    <source>
        <dbReference type="EMBL" id="DAE16217.1"/>
    </source>
</evidence>
<dbReference type="EMBL" id="BK015618">
    <property type="protein sequence ID" value="DAE16217.1"/>
    <property type="molecule type" value="Genomic_DNA"/>
</dbReference>
<dbReference type="GO" id="GO:0008170">
    <property type="term" value="F:N-methyltransferase activity"/>
    <property type="evidence" value="ECO:0007669"/>
    <property type="project" value="InterPro"/>
</dbReference>
<proteinExistence type="predicted"/>
<dbReference type="PRINTS" id="PR00507">
    <property type="entry name" value="N12N6MTFRASE"/>
</dbReference>
<dbReference type="GO" id="GO:0009007">
    <property type="term" value="F:site-specific DNA-methyltransferase (adenine-specific) activity"/>
    <property type="evidence" value="ECO:0007669"/>
    <property type="project" value="UniProtKB-EC"/>
</dbReference>
<feature type="domain" description="DNA methylase adenine-specific" evidence="7">
    <location>
        <begin position="55"/>
        <end position="333"/>
    </location>
</feature>
<evidence type="ECO:0000256" key="5">
    <source>
        <dbReference type="ARBA" id="ARBA00022747"/>
    </source>
</evidence>
<evidence type="ECO:0000256" key="3">
    <source>
        <dbReference type="ARBA" id="ARBA00022679"/>
    </source>
</evidence>
<evidence type="ECO:0000256" key="4">
    <source>
        <dbReference type="ARBA" id="ARBA00022691"/>
    </source>
</evidence>
<evidence type="ECO:0000256" key="1">
    <source>
        <dbReference type="ARBA" id="ARBA00011900"/>
    </source>
</evidence>
<evidence type="ECO:0000256" key="6">
    <source>
        <dbReference type="ARBA" id="ARBA00047942"/>
    </source>
</evidence>
<keyword evidence="5" id="KW-0680">Restriction system</keyword>
<accession>A0A8S5QBM5</accession>
<keyword evidence="2 8" id="KW-0489">Methyltransferase</keyword>
<dbReference type="GO" id="GO:0009307">
    <property type="term" value="P:DNA restriction-modification system"/>
    <property type="evidence" value="ECO:0007669"/>
    <property type="project" value="UniProtKB-KW"/>
</dbReference>
<dbReference type="EC" id="2.1.1.72" evidence="1"/>
<sequence>MTLQEFFDVKESYRLPDKIMEMLLSPDAEKTITQIKEQISCDIRDMFQEEQGDRKSLKQDFTPDCICSIVADLMIDGTCLDMCSGTGALSKMAALKRGIEINEQEFSERTIPFAILDACMNGMQGTISKADCLRNTVQETYLLEERGGISIVSLQERQEAGCFDNVIMNPPYSMKFPEADEMRIMGHKIPKSKADYGFILRGLEHLNRGGRLIAILPHGVLFRGAGEGDIRKWLVQERLINAVIGLPDKLFLNTSIPVFVLILQYDSPDILFIDASKDFIKKSAQNDMTEQQTGKVVDTFLNRQEVERYSHITSYSEIEKNDFNLNIPRYVDSFVHEPLPDVRKILTNLREIDEEEKKVKDELYKMLQDLTGNAEDMNAIEMHKIILNPKQRRKTEKKQYDQLELSWT</sequence>
<name>A0A8S5QBM5_9CAUD</name>
<keyword evidence="4" id="KW-0949">S-adenosyl-L-methionine</keyword>
<dbReference type="InterPro" id="IPR051537">
    <property type="entry name" value="DNA_Adenine_Mtase"/>
</dbReference>
<dbReference type="GO" id="GO:0003677">
    <property type="term" value="F:DNA binding"/>
    <property type="evidence" value="ECO:0007669"/>
    <property type="project" value="InterPro"/>
</dbReference>
<dbReference type="GO" id="GO:0032259">
    <property type="term" value="P:methylation"/>
    <property type="evidence" value="ECO:0007669"/>
    <property type="project" value="UniProtKB-KW"/>
</dbReference>
<dbReference type="InterPro" id="IPR029063">
    <property type="entry name" value="SAM-dependent_MTases_sf"/>
</dbReference>
<dbReference type="Gene3D" id="3.40.50.150">
    <property type="entry name" value="Vaccinia Virus protein VP39"/>
    <property type="match status" value="1"/>
</dbReference>
<comment type="catalytic activity">
    <reaction evidence="6">
        <text>a 2'-deoxyadenosine in DNA + S-adenosyl-L-methionine = an N(6)-methyl-2'-deoxyadenosine in DNA + S-adenosyl-L-homocysteine + H(+)</text>
        <dbReference type="Rhea" id="RHEA:15197"/>
        <dbReference type="Rhea" id="RHEA-COMP:12418"/>
        <dbReference type="Rhea" id="RHEA-COMP:12419"/>
        <dbReference type="ChEBI" id="CHEBI:15378"/>
        <dbReference type="ChEBI" id="CHEBI:57856"/>
        <dbReference type="ChEBI" id="CHEBI:59789"/>
        <dbReference type="ChEBI" id="CHEBI:90615"/>
        <dbReference type="ChEBI" id="CHEBI:90616"/>
        <dbReference type="EC" id="2.1.1.72"/>
    </reaction>
</comment>
<protein>
    <recommendedName>
        <fullName evidence="1">site-specific DNA-methyltransferase (adenine-specific)</fullName>
        <ecNumber evidence="1">2.1.1.72</ecNumber>
    </recommendedName>
</protein>
<dbReference type="InterPro" id="IPR003356">
    <property type="entry name" value="DNA_methylase_A-5"/>
</dbReference>
<dbReference type="PANTHER" id="PTHR42933:SF1">
    <property type="entry name" value="SITE-SPECIFIC DNA-METHYLTRANSFERASE (ADENINE-SPECIFIC)"/>
    <property type="match status" value="1"/>
</dbReference>
<keyword evidence="3" id="KW-0808">Transferase</keyword>
<evidence type="ECO:0000259" key="7">
    <source>
        <dbReference type="Pfam" id="PF02384"/>
    </source>
</evidence>
<organism evidence="8">
    <name type="scientific">Siphoviridae sp. ctS0613</name>
    <dbReference type="NCBI Taxonomy" id="2825506"/>
    <lineage>
        <taxon>Viruses</taxon>
        <taxon>Duplodnaviria</taxon>
        <taxon>Heunggongvirae</taxon>
        <taxon>Uroviricota</taxon>
        <taxon>Caudoviricetes</taxon>
    </lineage>
</organism>
<evidence type="ECO:0000256" key="2">
    <source>
        <dbReference type="ARBA" id="ARBA00022603"/>
    </source>
</evidence>
<dbReference type="Pfam" id="PF02384">
    <property type="entry name" value="N6_Mtase"/>
    <property type="match status" value="1"/>
</dbReference>